<reference evidence="2" key="1">
    <citation type="journal article" date="2022" name="Mol. Ecol. Resour.">
        <title>The genomes of chicory, endive, great burdock and yacon provide insights into Asteraceae palaeo-polyploidization history and plant inulin production.</title>
        <authorList>
            <person name="Fan W."/>
            <person name="Wang S."/>
            <person name="Wang H."/>
            <person name="Wang A."/>
            <person name="Jiang F."/>
            <person name="Liu H."/>
            <person name="Zhao H."/>
            <person name="Xu D."/>
            <person name="Zhang Y."/>
        </authorList>
    </citation>
    <scope>NUCLEOTIDE SEQUENCE [LARGE SCALE GENOMIC DNA]</scope>
    <source>
        <strain evidence="2">cv. Yunnan</strain>
    </source>
</reference>
<keyword evidence="2" id="KW-1185">Reference proteome</keyword>
<comment type="caution">
    <text evidence="1">The sequence shown here is derived from an EMBL/GenBank/DDBJ whole genome shotgun (WGS) entry which is preliminary data.</text>
</comment>
<evidence type="ECO:0000313" key="2">
    <source>
        <dbReference type="Proteomes" id="UP001056120"/>
    </source>
</evidence>
<reference evidence="1 2" key="2">
    <citation type="journal article" date="2022" name="Mol. Ecol. Resour.">
        <title>The genomes of chicory, endive, great burdock and yacon provide insights into Asteraceae paleo-polyploidization history and plant inulin production.</title>
        <authorList>
            <person name="Fan W."/>
            <person name="Wang S."/>
            <person name="Wang H."/>
            <person name="Wang A."/>
            <person name="Jiang F."/>
            <person name="Liu H."/>
            <person name="Zhao H."/>
            <person name="Xu D."/>
            <person name="Zhang Y."/>
        </authorList>
    </citation>
    <scope>NUCLEOTIDE SEQUENCE [LARGE SCALE GENOMIC DNA]</scope>
    <source>
        <strain evidence="2">cv. Yunnan</strain>
        <tissue evidence="1">Leaves</tissue>
    </source>
</reference>
<organism evidence="1 2">
    <name type="scientific">Smallanthus sonchifolius</name>
    <dbReference type="NCBI Taxonomy" id="185202"/>
    <lineage>
        <taxon>Eukaryota</taxon>
        <taxon>Viridiplantae</taxon>
        <taxon>Streptophyta</taxon>
        <taxon>Embryophyta</taxon>
        <taxon>Tracheophyta</taxon>
        <taxon>Spermatophyta</taxon>
        <taxon>Magnoliopsida</taxon>
        <taxon>eudicotyledons</taxon>
        <taxon>Gunneridae</taxon>
        <taxon>Pentapetalae</taxon>
        <taxon>asterids</taxon>
        <taxon>campanulids</taxon>
        <taxon>Asterales</taxon>
        <taxon>Asteraceae</taxon>
        <taxon>Asteroideae</taxon>
        <taxon>Heliantheae alliance</taxon>
        <taxon>Millerieae</taxon>
        <taxon>Smallanthus</taxon>
    </lineage>
</organism>
<gene>
    <name evidence="1" type="ORF">L1987_34733</name>
</gene>
<accession>A0ACB9HW35</accession>
<sequence length="109" mass="12387">MHNHVSRVVNYCTNTCTLCIEKCPDGKKQSHRRGISVISCAVYPDPTVFIHHSLSPPLNSSSHTQQDSIFIAAFEIEGRIFVLFFRSTNQPSKFCSKRNGGWKWGSCRR</sequence>
<protein>
    <submittedName>
        <fullName evidence="1">Uncharacterized protein</fullName>
    </submittedName>
</protein>
<dbReference type="Proteomes" id="UP001056120">
    <property type="component" value="Linkage Group LG11"/>
</dbReference>
<proteinExistence type="predicted"/>
<evidence type="ECO:0000313" key="1">
    <source>
        <dbReference type="EMBL" id="KAI3799435.1"/>
    </source>
</evidence>
<dbReference type="EMBL" id="CM042028">
    <property type="protein sequence ID" value="KAI3799435.1"/>
    <property type="molecule type" value="Genomic_DNA"/>
</dbReference>
<name>A0ACB9HW35_9ASTR</name>